<evidence type="ECO:0000313" key="4">
    <source>
        <dbReference type="Proteomes" id="UP000276776"/>
    </source>
</evidence>
<sequence>MVVTELELIIGEIEEKIGRGVNKDEKKIDNSNKISFIRSEVELSEMLDDICEKSSEWSAVIHPRTGKGIYARRATLKLKQVPNRLTLYQFKEACHDFLHFYEDKLIAFSRQKSKEPVRQFCHETIKVCTSIDVSGMTDEESGKSMILSDEEKDKEVKKALRQMEKKRKEYSEL</sequence>
<reference evidence="3 4" key="2">
    <citation type="submission" date="2018-11" db="EMBL/GenBank/DDBJ databases">
        <authorList>
            <consortium name="Pathogen Informatics"/>
        </authorList>
    </citation>
    <scope>NUCLEOTIDE SEQUENCE [LARGE SCALE GENOMIC DNA]</scope>
</reference>
<dbReference type="AlphaFoldDB" id="A0A0N5D927"/>
<evidence type="ECO:0000256" key="1">
    <source>
        <dbReference type="SAM" id="MobiDB-lite"/>
    </source>
</evidence>
<feature type="region of interest" description="Disordered" evidence="1">
    <location>
        <begin position="138"/>
        <end position="173"/>
    </location>
</feature>
<accession>A0A0N5D927</accession>
<dbReference type="WBParaSite" id="TCLT_0000962901-mRNA-1">
    <property type="protein sequence ID" value="TCLT_0000962901-mRNA-1"/>
    <property type="gene ID" value="TCLT_0000962901"/>
</dbReference>
<feature type="compositionally biased region" description="Basic and acidic residues" evidence="1">
    <location>
        <begin position="149"/>
        <end position="173"/>
    </location>
</feature>
<dbReference type="STRING" id="103827.A0A0N5D927"/>
<gene>
    <name evidence="3" type="ORF">TCLT_LOCUS9618</name>
</gene>
<protein>
    <submittedName>
        <fullName evidence="5">DUF3456 domain-containing protein</fullName>
    </submittedName>
</protein>
<dbReference type="InterPro" id="IPR021852">
    <property type="entry name" value="DUF3456"/>
</dbReference>
<dbReference type="OMA" id="RQFCHET"/>
<evidence type="ECO:0000313" key="5">
    <source>
        <dbReference type="WBParaSite" id="TCLT_0000962901-mRNA-1"/>
    </source>
</evidence>
<evidence type="ECO:0000259" key="2">
    <source>
        <dbReference type="Pfam" id="PF11938"/>
    </source>
</evidence>
<dbReference type="EMBL" id="UYYF01004840">
    <property type="protein sequence ID" value="VDN07267.1"/>
    <property type="molecule type" value="Genomic_DNA"/>
</dbReference>
<feature type="domain" description="DUF3456" evidence="2">
    <location>
        <begin position="18"/>
        <end position="128"/>
    </location>
</feature>
<keyword evidence="4" id="KW-1185">Reference proteome</keyword>
<evidence type="ECO:0000313" key="3">
    <source>
        <dbReference type="EMBL" id="VDN07267.1"/>
    </source>
</evidence>
<dbReference type="OrthoDB" id="192915at2759"/>
<dbReference type="Proteomes" id="UP000276776">
    <property type="component" value="Unassembled WGS sequence"/>
</dbReference>
<organism evidence="5">
    <name type="scientific">Thelazia callipaeda</name>
    <name type="common">Oriental eyeworm</name>
    <name type="synonym">Parasitic nematode</name>
    <dbReference type="NCBI Taxonomy" id="103827"/>
    <lineage>
        <taxon>Eukaryota</taxon>
        <taxon>Metazoa</taxon>
        <taxon>Ecdysozoa</taxon>
        <taxon>Nematoda</taxon>
        <taxon>Chromadorea</taxon>
        <taxon>Rhabditida</taxon>
        <taxon>Spirurina</taxon>
        <taxon>Spiruromorpha</taxon>
        <taxon>Thelazioidea</taxon>
        <taxon>Thelaziidae</taxon>
        <taxon>Thelazia</taxon>
    </lineage>
</organism>
<proteinExistence type="predicted"/>
<reference evidence="5" key="1">
    <citation type="submission" date="2017-02" db="UniProtKB">
        <authorList>
            <consortium name="WormBaseParasite"/>
        </authorList>
    </citation>
    <scope>IDENTIFICATION</scope>
</reference>
<name>A0A0N5D927_THECL</name>
<dbReference type="Pfam" id="PF11938">
    <property type="entry name" value="DUF3456"/>
    <property type="match status" value="1"/>
</dbReference>